<evidence type="ECO:0000256" key="8">
    <source>
        <dbReference type="ARBA" id="ARBA00023136"/>
    </source>
</evidence>
<dbReference type="AlphaFoldDB" id="A0A2V1HKV1"/>
<dbReference type="PROSITE" id="PS50893">
    <property type="entry name" value="ABC_TRANSPORTER_2"/>
    <property type="match status" value="2"/>
</dbReference>
<keyword evidence="4" id="KW-0677">Repeat</keyword>
<evidence type="ECO:0000256" key="7">
    <source>
        <dbReference type="ARBA" id="ARBA00022967"/>
    </source>
</evidence>
<dbReference type="PANTHER" id="PTHR43790">
    <property type="entry name" value="CARBOHYDRATE TRANSPORT ATP-BINDING PROTEIN MG119-RELATED"/>
    <property type="match status" value="1"/>
</dbReference>
<proteinExistence type="predicted"/>
<evidence type="ECO:0000256" key="5">
    <source>
        <dbReference type="ARBA" id="ARBA00022741"/>
    </source>
</evidence>
<evidence type="ECO:0000256" key="4">
    <source>
        <dbReference type="ARBA" id="ARBA00022737"/>
    </source>
</evidence>
<keyword evidence="11" id="KW-1185">Reference proteome</keyword>
<sequence length="510" mass="54433">MTAAEAGVPALALHDVTMRFPGVIALKGISLEVNRAEVHAICGENGAGKSTLISILGGILPHGWYEGGLTLHGEPYEPNGVRAAEAQGIVVIHQELALCGNLSIADNIFLGHELTGGMLLKEEEAHERTSALLARVGLAVEPGRPAADLGIGQQQLVEIAKALAKDVRILILDEPTAALNDDDSDHLLGIIAQLRGEGTTCILVSHKLAEVRRIADRVTVIRDGAAVETLTIEEATEERIIRGMVGRDLEHRYPPREVSMGAEVLHVKDWTVPTLEDPERISGVNLSIRAGEIVGLCGLVGSGRTELAMSIFGRSFGGKPSGHLRIGGLEVSTPTVPDAIRAGLAYVTEDRKQLGLDLGSELRNNLTIVGLKKILRRGFIDDELEAGVVKKLMSRFGIRAANPSVAIGTLSGGNQQKALLGRWVLTDPKVLILDEPTRGVDVGAKYEIYSAINDLASRGVGVLLISSEIEELLGMADRIMAMSEGRISGELPARTASPESLMQLMTKEMR</sequence>
<keyword evidence="5" id="KW-0547">Nucleotide-binding</keyword>
<keyword evidence="6 10" id="KW-0067">ATP-binding</keyword>
<evidence type="ECO:0000313" key="11">
    <source>
        <dbReference type="Proteomes" id="UP000244893"/>
    </source>
</evidence>
<feature type="domain" description="ABC transporter" evidence="9">
    <location>
        <begin position="265"/>
        <end position="509"/>
    </location>
</feature>
<dbReference type="PROSITE" id="PS00211">
    <property type="entry name" value="ABC_TRANSPORTER_1"/>
    <property type="match status" value="1"/>
</dbReference>
<evidence type="ECO:0000313" key="10">
    <source>
        <dbReference type="EMBL" id="PVZ93243.1"/>
    </source>
</evidence>
<evidence type="ECO:0000256" key="2">
    <source>
        <dbReference type="ARBA" id="ARBA00022475"/>
    </source>
</evidence>
<evidence type="ECO:0000259" key="9">
    <source>
        <dbReference type="PROSITE" id="PS50893"/>
    </source>
</evidence>
<keyword evidence="7" id="KW-1278">Translocase</keyword>
<keyword evidence="2" id="KW-1003">Cell membrane</keyword>
<dbReference type="EMBL" id="QEOP01000005">
    <property type="protein sequence ID" value="PVZ93243.1"/>
    <property type="molecule type" value="Genomic_DNA"/>
</dbReference>
<dbReference type="InterPro" id="IPR017871">
    <property type="entry name" value="ABC_transporter-like_CS"/>
</dbReference>
<evidence type="ECO:0000256" key="1">
    <source>
        <dbReference type="ARBA" id="ARBA00022448"/>
    </source>
</evidence>
<dbReference type="RefSeq" id="WP_116757838.1">
    <property type="nucleotide sequence ID" value="NZ_JBHUEX010000002.1"/>
</dbReference>
<keyword evidence="1" id="KW-0813">Transport</keyword>
<dbReference type="CDD" id="cd03215">
    <property type="entry name" value="ABC_Carb_Monos_II"/>
    <property type="match status" value="1"/>
</dbReference>
<evidence type="ECO:0000256" key="6">
    <source>
        <dbReference type="ARBA" id="ARBA00022840"/>
    </source>
</evidence>
<name>A0A2V1HKV1_9MICO</name>
<comment type="caution">
    <text evidence="10">The sequence shown here is derived from an EMBL/GenBank/DDBJ whole genome shotgun (WGS) entry which is preliminary data.</text>
</comment>
<dbReference type="InterPro" id="IPR050107">
    <property type="entry name" value="ABC_carbohydrate_import_ATPase"/>
</dbReference>
<gene>
    <name evidence="10" type="ORF">DDQ50_16175</name>
</gene>
<accession>A0A2V1HKV1</accession>
<dbReference type="Proteomes" id="UP000244893">
    <property type="component" value="Unassembled WGS sequence"/>
</dbReference>
<organism evidence="10 11">
    <name type="scientific">Amnibacterium flavum</name>
    <dbReference type="NCBI Taxonomy" id="2173173"/>
    <lineage>
        <taxon>Bacteria</taxon>
        <taxon>Bacillati</taxon>
        <taxon>Actinomycetota</taxon>
        <taxon>Actinomycetes</taxon>
        <taxon>Micrococcales</taxon>
        <taxon>Microbacteriaceae</taxon>
        <taxon>Amnibacterium</taxon>
    </lineage>
</organism>
<dbReference type="InterPro" id="IPR003593">
    <property type="entry name" value="AAA+_ATPase"/>
</dbReference>
<dbReference type="InterPro" id="IPR003439">
    <property type="entry name" value="ABC_transporter-like_ATP-bd"/>
</dbReference>
<dbReference type="SMART" id="SM00382">
    <property type="entry name" value="AAA"/>
    <property type="match status" value="2"/>
</dbReference>
<dbReference type="Gene3D" id="3.40.50.300">
    <property type="entry name" value="P-loop containing nucleotide triphosphate hydrolases"/>
    <property type="match status" value="2"/>
</dbReference>
<keyword evidence="8" id="KW-0472">Membrane</keyword>
<feature type="domain" description="ABC transporter" evidence="9">
    <location>
        <begin position="11"/>
        <end position="248"/>
    </location>
</feature>
<dbReference type="Pfam" id="PF00005">
    <property type="entry name" value="ABC_tran"/>
    <property type="match status" value="2"/>
</dbReference>
<reference evidence="10 11" key="1">
    <citation type="submission" date="2018-05" db="EMBL/GenBank/DDBJ databases">
        <title>Amnibacterium sp. M8JJ-5, whole genome shotgun sequence.</title>
        <authorList>
            <person name="Tuo L."/>
        </authorList>
    </citation>
    <scope>NUCLEOTIDE SEQUENCE [LARGE SCALE GENOMIC DNA]</scope>
    <source>
        <strain evidence="10 11">M8JJ-5</strain>
    </source>
</reference>
<dbReference type="OrthoDB" id="39350at2"/>
<keyword evidence="3" id="KW-0762">Sugar transport</keyword>
<evidence type="ECO:0000256" key="3">
    <source>
        <dbReference type="ARBA" id="ARBA00022597"/>
    </source>
</evidence>
<protein>
    <submittedName>
        <fullName evidence="10">ABC transporter ATP-binding protein</fullName>
    </submittedName>
</protein>
<dbReference type="GO" id="GO:0016887">
    <property type="term" value="F:ATP hydrolysis activity"/>
    <property type="evidence" value="ECO:0007669"/>
    <property type="project" value="InterPro"/>
</dbReference>
<dbReference type="CDD" id="cd03216">
    <property type="entry name" value="ABC_Carb_Monos_I"/>
    <property type="match status" value="1"/>
</dbReference>
<dbReference type="InterPro" id="IPR027417">
    <property type="entry name" value="P-loop_NTPase"/>
</dbReference>
<dbReference type="SUPFAM" id="SSF52540">
    <property type="entry name" value="P-loop containing nucleoside triphosphate hydrolases"/>
    <property type="match status" value="2"/>
</dbReference>
<dbReference type="GO" id="GO:0005524">
    <property type="term" value="F:ATP binding"/>
    <property type="evidence" value="ECO:0007669"/>
    <property type="project" value="UniProtKB-KW"/>
</dbReference>
<dbReference type="PANTHER" id="PTHR43790:SF1">
    <property type="entry name" value="XYLOSE IMPORT ATP-BINDING PROTEIN XYLG"/>
    <property type="match status" value="1"/>
</dbReference>